<dbReference type="InterPro" id="IPR036116">
    <property type="entry name" value="FN3_sf"/>
</dbReference>
<dbReference type="SUPFAM" id="SSF49899">
    <property type="entry name" value="Concanavalin A-like lectins/glucanases"/>
    <property type="match status" value="3"/>
</dbReference>
<dbReference type="PANTHER" id="PTHR46182">
    <property type="entry name" value="FI19480P1"/>
    <property type="match status" value="1"/>
</dbReference>
<dbReference type="InterPro" id="IPR013320">
    <property type="entry name" value="ConA-like_dom_sf"/>
</dbReference>
<dbReference type="InterPro" id="IPR035986">
    <property type="entry name" value="PKD_dom_sf"/>
</dbReference>
<keyword evidence="2 8" id="KW-0732">Signal</keyword>
<dbReference type="Gene3D" id="2.60.40.10">
    <property type="entry name" value="Immunoglobulins"/>
    <property type="match status" value="5"/>
</dbReference>
<feature type="region of interest" description="Disordered" evidence="7">
    <location>
        <begin position="1800"/>
        <end position="1821"/>
    </location>
</feature>
<keyword evidence="6" id="KW-0119">Carbohydrate metabolism</keyword>
<comment type="subcellular location">
    <subcellularLocation>
        <location evidence="1">Cell projection</location>
    </subcellularLocation>
</comment>
<dbReference type="InterPro" id="IPR006558">
    <property type="entry name" value="LamG-like"/>
</dbReference>
<dbReference type="CDD" id="cd00110">
    <property type="entry name" value="LamG"/>
    <property type="match status" value="2"/>
</dbReference>
<dbReference type="CDD" id="cd00146">
    <property type="entry name" value="PKD"/>
    <property type="match status" value="4"/>
</dbReference>
<keyword evidence="14" id="KW-1185">Reference proteome</keyword>
<comment type="caution">
    <text evidence="13">The sequence shown here is derived from an EMBL/GenBank/DDBJ whole genome shotgun (WGS) entry which is preliminary data.</text>
</comment>
<evidence type="ECO:0000256" key="2">
    <source>
        <dbReference type="ARBA" id="ARBA00022729"/>
    </source>
</evidence>
<reference evidence="13 14" key="1">
    <citation type="submission" date="2019-04" db="EMBL/GenBank/DDBJ databases">
        <authorList>
            <person name="Jiang L."/>
        </authorList>
    </citation>
    <scope>NUCLEOTIDE SEQUENCE [LARGE SCALE GENOMIC DNA]</scope>
    <source>
        <strain evidence="13 14">YIM 131853</strain>
    </source>
</reference>
<evidence type="ECO:0000313" key="14">
    <source>
        <dbReference type="Proteomes" id="UP000309133"/>
    </source>
</evidence>
<dbReference type="PROSITE" id="PS50093">
    <property type="entry name" value="PKD"/>
    <property type="match status" value="4"/>
</dbReference>
<gene>
    <name evidence="13" type="ORF">E6C64_08265</name>
    <name evidence="12" type="ORF">E6C64_09120</name>
</gene>
<dbReference type="Pfam" id="PF13385">
    <property type="entry name" value="Laminin_G_3"/>
    <property type="match status" value="3"/>
</dbReference>
<dbReference type="SUPFAM" id="SSF49265">
    <property type="entry name" value="Fibronectin type III"/>
    <property type="match status" value="1"/>
</dbReference>
<dbReference type="GO" id="GO:0031410">
    <property type="term" value="C:cytoplasmic vesicle"/>
    <property type="evidence" value="ECO:0007669"/>
    <property type="project" value="TreeGrafter"/>
</dbReference>
<dbReference type="EMBL" id="SSSM01000003">
    <property type="protein sequence ID" value="THG32026.1"/>
    <property type="molecule type" value="Genomic_DNA"/>
</dbReference>
<dbReference type="SMART" id="SM00089">
    <property type="entry name" value="PKD"/>
    <property type="match status" value="4"/>
</dbReference>
<evidence type="ECO:0000259" key="11">
    <source>
        <dbReference type="PROSITE" id="PS50853"/>
    </source>
</evidence>
<feature type="chain" id="PRO_5036122212" evidence="8">
    <location>
        <begin position="34"/>
        <end position="2031"/>
    </location>
</feature>
<accession>A0A4S4FRF1</accession>
<dbReference type="Pfam" id="PF18911">
    <property type="entry name" value="PKD_4"/>
    <property type="match status" value="4"/>
</dbReference>
<evidence type="ECO:0000313" key="13">
    <source>
        <dbReference type="EMBL" id="THG32026.1"/>
    </source>
</evidence>
<dbReference type="InterPro" id="IPR013783">
    <property type="entry name" value="Ig-like_fold"/>
</dbReference>
<dbReference type="InterPro" id="IPR001791">
    <property type="entry name" value="Laminin_G"/>
</dbReference>
<sequence>MPYSFRASLRALATVTAVAVVAGTVLVTAPAYADTSPAAGVTQTVSSDALPTVQINGVVYTQVIVGNTVYAGGSFSTAQPAGAASGVGTVARANLLAYNLTTGELISSFAPNPNGIVRSLAASPDGTRLYIGGQFTSIGGAARNRAASIDVASGALTTWNPNSNGAVYGIVASNSTVWMGGNFTSMKSTARLHAAAVTATDASILPFSASADGGRVNAIVANADFTKIVLGGSFTTVNGAGSPNTGGDSGYGLGMVDAATGASLSFPASQRVKNGGADAAIYSLTSDGTSFYGTGYHFGGGGNTEGTFRAEWSNGSLVWEEDCHGDTYSVATSTDAVYIAGHPHYCGNSGGHPQTDPWTFQRAMAWSKTSSGERNLADPYGYPSWTDVEHPTLLNWYPDFNTGTVTGQNQGPWSVAANANYVVYGGEFTTVNGVRQQGLVRFANKTIAPNLDGPRVSSSKFLPTLNSFSSGQVRVSWPANYDRDNQYLTYTLYRDGSNTTPIWSGVVGSRIWFDRPTTTVVDTGLVPGSTHTYRIRATDPYGNTVLGNSVSVTVSAATPSGYAQSVLDDGAKNFWRLGDAAGSTTVADWAGSDIAAAGTGVSFAQTGAIADDTNSSALFSGDGTGVITSNTIQAGPNTFSIEAWFKTTSTSGGKIVGFGNAKSGDSSNYDRHVYMDGNGAVSFGVYNGNTSTVSSKAGLNDGQWHQVTASLGAAGMQLFVDGIKVASRTDVTAGQTYSGYWRIGGDSTWGGDKYFDGNIDDVSIYGTALTRDQVRTHYTLSGRALSTVPAPTDAYGSAVYNDEPTLYWRLGESTGDTVADSSGNGNAGIYENGVTLGTTGAVTGTANTAASFDGNDDTIASVARFGNPTNYTLESWFKSDSTSGGKIIGFAGNQNGNSGSHDRDVFLQDNGQVVFGTWTGQENRATSQNGGYNDGAWHYVVATQSSDGMKLYVDGVLVGTNGNTGAENSTNYWRVGGDTTWGGASSSYLRGSIDEVAVYPAALSASAIASHFNAALPANTAPTAAFTSTTTDRSVTVDASASVDPDGAIAAYSWNFGDGATATGATAQHSYATAGTKTVTLTVTDNRGTTAAVSHDVVVANGSTPSDAYGTAVVGANPVLYWRLSDTSSTATDASGNGNTGTYRDGVTKPVTGAIPTTTDTAAHFDGNGGLVSANNPTSNPTTYSLELWFKADQQVTGGKLIGLGNSQTGTSGNYDRHIYFENDGRLTFGTWVGSTNTVSSTASYNDDVWHHVVAEQSAAGLRLFVDGALVGSNSNGDSQGYVGYWRIGGDSTWGGSGPWFRGDIDEVAVYDTVLSPSTVSNHYSLGSAPVASNQVPTAAFTSASTGLAATFDSSTSVDSDGSIASYAWTFGDPTSASNSSMVAAPSHTFTGAGTYTVTLTVTDDQGATSTVSHPVTVAPANQAPTASFTSSSTGLAAAFDGSSSTDSDGSIASYAWTFGDTTSNTSTAAVPNHTYPASGTYTVSLMVTDDKGATSTTSQRVTVTAPPVTSAPLAQDAFGRTSANSFGTADIGGVWTTVGTASRLAVSNGTGKATSSAGSTITAVLGSVSSTDTDVQVTATPSTISGASHYISVLGRRVGTDDYRARVVIGTSGAVTMQLMRGGVSIASTVVPGLTFANGDSLRIRVQVVGTSPTTIQAKAWKVGSAEPTAWALTRTDSTAGMQAAGGIGLASYLGAGATAAVTTSFDDLIATSTTVTTTPVPPTTPTNAAPTAAFTASSVDLTAAVDGTSSTDSDGTIASYSWSFSDGGSATGATANHTFAAAGTYGIELTVADNSGATATSTGSVTVTAPVTPPTTPTTPATAIAADDFGRTTANAWGTAGTGGAWSLSGSSSYFSTDGSTAAITTTAAAKQAEAYLSGVSAASTDTRVTVSLSGVPVGGSVYASVIGRRVGTVDYRARAVVSATGSITLQLQRAGTTFSSIVVPGMTYAAGDQLIIRLQVTGTSPTTLNAKIWKAGTTEPTAWQLSATDGTDGLQLAGSVGLGGYFASGLSSLPSAVRFDDFTVTPVQ</sequence>
<proteinExistence type="predicted"/>
<dbReference type="PANTHER" id="PTHR46182:SF2">
    <property type="entry name" value="FI19480P1"/>
    <property type="match status" value="1"/>
</dbReference>
<keyword evidence="4" id="KW-0966">Cell projection</keyword>
<dbReference type="EMBL" id="SSSM01000004">
    <property type="protein sequence ID" value="THG30789.1"/>
    <property type="molecule type" value="Genomic_DNA"/>
</dbReference>
<feature type="domain" description="PKD" evidence="10">
    <location>
        <begin position="1421"/>
        <end position="1511"/>
    </location>
</feature>
<keyword evidence="6" id="KW-0624">Polysaccharide degradation</keyword>
<feature type="domain" description="PKD" evidence="10">
    <location>
        <begin position="1732"/>
        <end position="1816"/>
    </location>
</feature>
<feature type="region of interest" description="Disordered" evidence="7">
    <location>
        <begin position="1128"/>
        <end position="1149"/>
    </location>
</feature>
<dbReference type="PROSITE" id="PS50853">
    <property type="entry name" value="FN3"/>
    <property type="match status" value="1"/>
</dbReference>
<evidence type="ECO:0000256" key="1">
    <source>
        <dbReference type="ARBA" id="ARBA00004316"/>
    </source>
</evidence>
<dbReference type="PROSITE" id="PS50025">
    <property type="entry name" value="LAM_G_DOMAIN"/>
    <property type="match status" value="1"/>
</dbReference>
<dbReference type="GO" id="GO:0016798">
    <property type="term" value="F:hydrolase activity, acting on glycosyl bonds"/>
    <property type="evidence" value="ECO:0007669"/>
    <property type="project" value="UniProtKB-KW"/>
</dbReference>
<evidence type="ECO:0000256" key="3">
    <source>
        <dbReference type="ARBA" id="ARBA00023157"/>
    </source>
</evidence>
<feature type="compositionally biased region" description="Low complexity" evidence="7">
    <location>
        <begin position="1800"/>
        <end position="1812"/>
    </location>
</feature>
<feature type="signal peptide" evidence="8">
    <location>
        <begin position="1"/>
        <end position="33"/>
    </location>
</feature>
<dbReference type="RefSeq" id="WP_136427146.1">
    <property type="nucleotide sequence ID" value="NZ_SSSM01000003.1"/>
</dbReference>
<dbReference type="InterPro" id="IPR000601">
    <property type="entry name" value="PKD_dom"/>
</dbReference>
<dbReference type="Gene3D" id="2.60.120.200">
    <property type="match status" value="3"/>
</dbReference>
<dbReference type="GO" id="GO:0000272">
    <property type="term" value="P:polysaccharide catabolic process"/>
    <property type="evidence" value="ECO:0007669"/>
    <property type="project" value="UniProtKB-KW"/>
</dbReference>
<protein>
    <submittedName>
        <fullName evidence="13">PKD domain-containing protein</fullName>
    </submittedName>
</protein>
<evidence type="ECO:0000256" key="8">
    <source>
        <dbReference type="SAM" id="SignalP"/>
    </source>
</evidence>
<keyword evidence="5" id="KW-0378">Hydrolase</keyword>
<evidence type="ECO:0000256" key="5">
    <source>
        <dbReference type="ARBA" id="ARBA00023295"/>
    </source>
</evidence>
<organism evidence="13 14">
    <name type="scientific">Naasia lichenicola</name>
    <dbReference type="NCBI Taxonomy" id="2565933"/>
    <lineage>
        <taxon>Bacteria</taxon>
        <taxon>Bacillati</taxon>
        <taxon>Actinomycetota</taxon>
        <taxon>Actinomycetes</taxon>
        <taxon>Micrococcales</taxon>
        <taxon>Microbacteriaceae</taxon>
        <taxon>Naasia</taxon>
    </lineage>
</organism>
<feature type="domain" description="PKD" evidence="10">
    <location>
        <begin position="1018"/>
        <end position="1099"/>
    </location>
</feature>
<dbReference type="CDD" id="cd00063">
    <property type="entry name" value="FN3"/>
    <property type="match status" value="1"/>
</dbReference>
<evidence type="ECO:0000259" key="9">
    <source>
        <dbReference type="PROSITE" id="PS50025"/>
    </source>
</evidence>
<dbReference type="SUPFAM" id="SSF49299">
    <property type="entry name" value="PKD domain"/>
    <property type="match status" value="4"/>
</dbReference>
<dbReference type="GO" id="GO:0042995">
    <property type="term" value="C:cell projection"/>
    <property type="evidence" value="ECO:0007669"/>
    <property type="project" value="UniProtKB-SubCell"/>
</dbReference>
<name>A0A4S4FRF1_9MICO</name>
<evidence type="ECO:0000313" key="12">
    <source>
        <dbReference type="EMBL" id="THG30789.1"/>
    </source>
</evidence>
<feature type="domain" description="PKD" evidence="10">
    <location>
        <begin position="1337"/>
        <end position="1418"/>
    </location>
</feature>
<dbReference type="OrthoDB" id="9802683at2"/>
<evidence type="ECO:0000256" key="6">
    <source>
        <dbReference type="ARBA" id="ARBA00023326"/>
    </source>
</evidence>
<keyword evidence="3" id="KW-1015">Disulfide bond</keyword>
<feature type="domain" description="Fibronectin type-III" evidence="11">
    <location>
        <begin position="459"/>
        <end position="561"/>
    </location>
</feature>
<dbReference type="SMART" id="SM00282">
    <property type="entry name" value="LamG"/>
    <property type="match status" value="3"/>
</dbReference>
<evidence type="ECO:0000256" key="7">
    <source>
        <dbReference type="SAM" id="MobiDB-lite"/>
    </source>
</evidence>
<keyword evidence="5" id="KW-0326">Glycosidase</keyword>
<evidence type="ECO:0000259" key="10">
    <source>
        <dbReference type="PROSITE" id="PS50093"/>
    </source>
</evidence>
<dbReference type="InterPro" id="IPR022409">
    <property type="entry name" value="PKD/Chitinase_dom"/>
</dbReference>
<evidence type="ECO:0000256" key="4">
    <source>
        <dbReference type="ARBA" id="ARBA00023273"/>
    </source>
</evidence>
<dbReference type="Proteomes" id="UP000309133">
    <property type="component" value="Unassembled WGS sequence"/>
</dbReference>
<dbReference type="GO" id="GO:0016020">
    <property type="term" value="C:membrane"/>
    <property type="evidence" value="ECO:0007669"/>
    <property type="project" value="TreeGrafter"/>
</dbReference>
<dbReference type="InterPro" id="IPR029865">
    <property type="entry name" value="KIAA0319-like"/>
</dbReference>
<dbReference type="SMART" id="SM00560">
    <property type="entry name" value="LamGL"/>
    <property type="match status" value="3"/>
</dbReference>
<feature type="domain" description="Laminin G" evidence="9">
    <location>
        <begin position="616"/>
        <end position="787"/>
    </location>
</feature>
<dbReference type="InterPro" id="IPR003961">
    <property type="entry name" value="FN3_dom"/>
</dbReference>